<comment type="caution">
    <text evidence="2">The sequence shown here is derived from an EMBL/GenBank/DDBJ whole genome shotgun (WGS) entry which is preliminary data.</text>
</comment>
<keyword evidence="3" id="KW-1185">Reference proteome</keyword>
<sequence length="1485" mass="151813">MSSATIASSPRSSSTIATSAYPAAARRSSTVASPVFSIGTSTCCSSTYPVGPAGVAAAATASSTFASSTGFPLEGSAQQVSLNEHERSFGFFVAATPGASGSVTVSIGERTYAGVTSFSLGLPLAAVLDATTRTSVLYADRSSVRVAYQLRDAAGESRVSQDQLSLSLRLRFADADFTAGCSLPAQVSGIGECASTLAGSWFGIGSRSAAVEVAFQYGDGPTVVASGGVVVLEAAVARASLEAAGMVASLPLSPRYVGDEFDVTIHAHTGPENFALKGWNLRLQYDVGVLSVVQRLFSSVFQAPTFADDPVAGTFDAVTTGIGSTQTNAQVQNKTALYLMTLRFRVVGGAGDLRRVLNGTVGAMVNQGTQRYLTNAVMSVTDQRGGLQSFGVLSVDNIVSVGVLAYLATGSLVNTAALDGQPITSSVNVVQLYDRAGTASVPSAEYTCTSSNASVATVSASCEVVLTDQLEGGGAVLVHVLSSEGGSIAQVPLAVWFPISVSAEVEDAELSLVVGVDVPSNCGAGGSRYQQTSAAATATFGGMLPEGMRLDVSDLVSFSADDASVAVASGRTVSGVGLGSTLVRAGVAAGGGVTQTPASVAVSANGVTVSGLRAAVVTSAAWVRVSPTVVPWLPLANLTAAVQLFQSFSEEGETGDLFAYAVFSDGNERRLPSSELSVRSLTTSLSVGLSGSTWSVLVEVGAVRECGSLLAVEWRVCNETAAAGTASVNLKMPSVVAIQATVLASRLTTPGDSASVAPISVASSATVRVLVDFSDNTQRDFSTDSRTHVEIDAADSSCARIDGINTLVVLRGATCERITVHASVPALAAGINGSASVPLTGFASLELLLLPYPSFSGYEQVTMASLRRLGCSSSYQRGQLLVTAHLSDASTVAVSSASSVVSLTPSVLTTQWSAAVWVLAPQAAGTAVVNATFDVQSATLSFPVSDEEVRFTSVALGVSGVDAGSDFTFGAQVGTERTGTTQLEFEDGTRLDDLAAVEWTTVSSFVEFETDDESTINVSGSSGAFVLQANSWARTSLIARSVCDSEVLATVLVAANLEPAVGDVDLGSEQGLQFQQVAQTLQVPVRANVVDGVLVNYQVEVVFDPSALAAETCSSGALEGFTCTLNDPLERAKLIATDTGSQVTGSSVLLGTFTLAVQASSVTLLSGTIVELVRNTNGGTTEVRTSDVPIVAGRGYADVQTGGRRLHRAAKAPRALPSSPTSRKRQLETACVVSDGCQSGRWGDVSGDCKLTAYDALLARQVLIGQLAFGDLCPWAQQQLDPTLDGEAFTVEDAIYLQLAAANKYRFLANVSVDSTGVVAGRTDALDVTVLVLDDLSVPAEARTTVRFEVGFAQSGGGTWMGGAGQPVYLLGSSGGTAGTSSNWIVNAVHVGGGAYRAAVYPSGGWELVAADAGVAVMIETEDALGQGEAERNFPFLGSNAEPYAALTPACSTASIASRSSGRIRTSPSACTAATIAAAGGTSTI</sequence>
<dbReference type="EMBL" id="JBGBPQ010000010">
    <property type="protein sequence ID" value="KAL1518511.1"/>
    <property type="molecule type" value="Genomic_DNA"/>
</dbReference>
<name>A0AB34JA57_PRYPA</name>
<feature type="domain" description="Transmembrane protein family 132 fourth" evidence="1">
    <location>
        <begin position="405"/>
        <end position="498"/>
    </location>
</feature>
<evidence type="ECO:0000259" key="1">
    <source>
        <dbReference type="Pfam" id="PF16070"/>
    </source>
</evidence>
<dbReference type="Proteomes" id="UP001515480">
    <property type="component" value="Unassembled WGS sequence"/>
</dbReference>
<accession>A0AB34JA57</accession>
<evidence type="ECO:0000313" key="2">
    <source>
        <dbReference type="EMBL" id="KAL1518511.1"/>
    </source>
</evidence>
<protein>
    <recommendedName>
        <fullName evidence="1">Transmembrane protein family 132 fourth domain-containing protein</fullName>
    </recommendedName>
</protein>
<evidence type="ECO:0000313" key="3">
    <source>
        <dbReference type="Proteomes" id="UP001515480"/>
    </source>
</evidence>
<dbReference type="Pfam" id="PF16070">
    <property type="entry name" value="Ig_TMEM132_4th"/>
    <property type="match status" value="1"/>
</dbReference>
<gene>
    <name evidence="2" type="ORF">AB1Y20_002800</name>
</gene>
<dbReference type="InterPro" id="IPR031437">
    <property type="entry name" value="Ig_TMEM132_4th"/>
</dbReference>
<reference evidence="2 3" key="1">
    <citation type="journal article" date="2024" name="Science">
        <title>Giant polyketide synthase enzymes in the biosynthesis of giant marine polyether toxins.</title>
        <authorList>
            <person name="Fallon T.R."/>
            <person name="Shende V.V."/>
            <person name="Wierzbicki I.H."/>
            <person name="Pendleton A.L."/>
            <person name="Watervoot N.F."/>
            <person name="Auber R.P."/>
            <person name="Gonzalez D.J."/>
            <person name="Wisecaver J.H."/>
            <person name="Moore B.S."/>
        </authorList>
    </citation>
    <scope>NUCLEOTIDE SEQUENCE [LARGE SCALE GENOMIC DNA]</scope>
    <source>
        <strain evidence="2 3">12B1</strain>
    </source>
</reference>
<proteinExistence type="predicted"/>
<organism evidence="2 3">
    <name type="scientific">Prymnesium parvum</name>
    <name type="common">Toxic golden alga</name>
    <dbReference type="NCBI Taxonomy" id="97485"/>
    <lineage>
        <taxon>Eukaryota</taxon>
        <taxon>Haptista</taxon>
        <taxon>Haptophyta</taxon>
        <taxon>Prymnesiophyceae</taxon>
        <taxon>Prymnesiales</taxon>
        <taxon>Prymnesiaceae</taxon>
        <taxon>Prymnesium</taxon>
    </lineage>
</organism>